<accession>A0A418WZ03</accession>
<gene>
    <name evidence="1" type="ORF">D3870_05035</name>
</gene>
<proteinExistence type="predicted"/>
<organism evidence="1 2">
    <name type="scientific">Noviherbaspirillum cavernae</name>
    <dbReference type="NCBI Taxonomy" id="2320862"/>
    <lineage>
        <taxon>Bacteria</taxon>
        <taxon>Pseudomonadati</taxon>
        <taxon>Pseudomonadota</taxon>
        <taxon>Betaproteobacteria</taxon>
        <taxon>Burkholderiales</taxon>
        <taxon>Oxalobacteraceae</taxon>
        <taxon>Noviherbaspirillum</taxon>
    </lineage>
</organism>
<sequence length="63" mass="6918">MSMMEAIEAAYPLVKMFSLPGVGNENTRRHIELGVKGEPEQVESAFGKMLAGLDRFKAEYANG</sequence>
<evidence type="ECO:0000313" key="1">
    <source>
        <dbReference type="EMBL" id="RJG05468.1"/>
    </source>
</evidence>
<reference evidence="1 2" key="1">
    <citation type="submission" date="2018-09" db="EMBL/GenBank/DDBJ databases">
        <authorList>
            <person name="Zhu H."/>
        </authorList>
    </citation>
    <scope>NUCLEOTIDE SEQUENCE [LARGE SCALE GENOMIC DNA]</scope>
    <source>
        <strain evidence="1 2">K2R10-39</strain>
    </source>
</reference>
<protein>
    <submittedName>
        <fullName evidence="1">Uncharacterized protein</fullName>
    </submittedName>
</protein>
<dbReference type="AlphaFoldDB" id="A0A418WZ03"/>
<name>A0A418WZ03_9BURK</name>
<dbReference type="Proteomes" id="UP000285190">
    <property type="component" value="Unassembled WGS sequence"/>
</dbReference>
<evidence type="ECO:0000313" key="2">
    <source>
        <dbReference type="Proteomes" id="UP000285190"/>
    </source>
</evidence>
<dbReference type="EMBL" id="QYUN01000002">
    <property type="protein sequence ID" value="RJG05468.1"/>
    <property type="molecule type" value="Genomic_DNA"/>
</dbReference>
<comment type="caution">
    <text evidence="1">The sequence shown here is derived from an EMBL/GenBank/DDBJ whole genome shotgun (WGS) entry which is preliminary data.</text>
</comment>
<keyword evidence="2" id="KW-1185">Reference proteome</keyword>